<comment type="pathway">
    <text evidence="1 5">Carbohydrate metabolism; hexose metabolism.</text>
</comment>
<accession>A0AAE3IVT6</accession>
<dbReference type="InterPro" id="IPR011013">
    <property type="entry name" value="Gal_mutarotase_sf_dom"/>
</dbReference>
<evidence type="ECO:0000256" key="6">
    <source>
        <dbReference type="PIRSR" id="PIRSR005096-1"/>
    </source>
</evidence>
<dbReference type="GO" id="GO:0005737">
    <property type="term" value="C:cytoplasm"/>
    <property type="evidence" value="ECO:0007669"/>
    <property type="project" value="TreeGrafter"/>
</dbReference>
<dbReference type="InterPro" id="IPR015443">
    <property type="entry name" value="Aldose_1-epimerase"/>
</dbReference>
<feature type="binding site" evidence="7">
    <location>
        <position position="252"/>
    </location>
    <ligand>
        <name>beta-D-galactose</name>
        <dbReference type="ChEBI" id="CHEBI:27667"/>
    </ligand>
</feature>
<feature type="active site" description="Proton acceptor" evidence="6">
    <location>
        <position position="314"/>
    </location>
</feature>
<organism evidence="8 9">
    <name type="scientific">Perspicuibacillus lycopersici</name>
    <dbReference type="NCBI Taxonomy" id="1325689"/>
    <lineage>
        <taxon>Bacteria</taxon>
        <taxon>Bacillati</taxon>
        <taxon>Bacillota</taxon>
        <taxon>Bacilli</taxon>
        <taxon>Bacillales</taxon>
        <taxon>Bacillaceae</taxon>
        <taxon>Perspicuibacillus</taxon>
    </lineage>
</organism>
<evidence type="ECO:0000256" key="4">
    <source>
        <dbReference type="ARBA" id="ARBA00023277"/>
    </source>
</evidence>
<evidence type="ECO:0000256" key="3">
    <source>
        <dbReference type="ARBA" id="ARBA00023235"/>
    </source>
</evidence>
<gene>
    <name evidence="8" type="ORF">OEV98_16495</name>
</gene>
<dbReference type="PANTHER" id="PTHR10091">
    <property type="entry name" value="ALDOSE-1-EPIMERASE"/>
    <property type="match status" value="1"/>
</dbReference>
<comment type="caution">
    <text evidence="8">The sequence shown here is derived from an EMBL/GenBank/DDBJ whole genome shotgun (WGS) entry which is preliminary data.</text>
</comment>
<dbReference type="GO" id="GO:0033499">
    <property type="term" value="P:galactose catabolic process via UDP-galactose, Leloir pathway"/>
    <property type="evidence" value="ECO:0007669"/>
    <property type="project" value="TreeGrafter"/>
</dbReference>
<evidence type="ECO:0000256" key="1">
    <source>
        <dbReference type="ARBA" id="ARBA00005028"/>
    </source>
</evidence>
<keyword evidence="4 5" id="KW-0119">Carbohydrate metabolism</keyword>
<proteinExistence type="inferred from homology"/>
<comment type="catalytic activity">
    <reaction evidence="5">
        <text>alpha-D-glucose = beta-D-glucose</text>
        <dbReference type="Rhea" id="RHEA:10264"/>
        <dbReference type="ChEBI" id="CHEBI:15903"/>
        <dbReference type="ChEBI" id="CHEBI:17925"/>
        <dbReference type="EC" id="5.1.3.3"/>
    </reaction>
</comment>
<dbReference type="PANTHER" id="PTHR10091:SF0">
    <property type="entry name" value="GALACTOSE MUTAROTASE"/>
    <property type="match status" value="1"/>
</dbReference>
<dbReference type="InterPro" id="IPR047215">
    <property type="entry name" value="Galactose_mutarotase-like"/>
</dbReference>
<evidence type="ECO:0000313" key="9">
    <source>
        <dbReference type="Proteomes" id="UP001209318"/>
    </source>
</evidence>
<dbReference type="Proteomes" id="UP001209318">
    <property type="component" value="Unassembled WGS sequence"/>
</dbReference>
<dbReference type="GO" id="GO:0006006">
    <property type="term" value="P:glucose metabolic process"/>
    <property type="evidence" value="ECO:0007669"/>
    <property type="project" value="TreeGrafter"/>
</dbReference>
<dbReference type="CDD" id="cd09019">
    <property type="entry name" value="galactose_mutarotase_like"/>
    <property type="match status" value="1"/>
</dbReference>
<dbReference type="NCBIfam" id="NF008277">
    <property type="entry name" value="PRK11055.1"/>
    <property type="match status" value="1"/>
</dbReference>
<dbReference type="EMBL" id="JAOUSF010000006">
    <property type="protein sequence ID" value="MCU9615137.1"/>
    <property type="molecule type" value="Genomic_DNA"/>
</dbReference>
<evidence type="ECO:0000313" key="8">
    <source>
        <dbReference type="EMBL" id="MCU9615137.1"/>
    </source>
</evidence>
<sequence length="349" mass="38875">MNIVTKEFGIINGEKIYSFTLENNNGMQLTCINLGCIVTEIKTPDSNGNLENVVLGYKTVEEYLENKTFFGAIVGRVAGRIANAQFEIDNNQYFLPKNEGNNHLHGGISGFNEKIWHAKPIEADHAVGIEFSYSSIDGEEGYPGTVKLSVTYLLTNDNEWVQTIKGTTDKKTLLNVTNHSFFNLSGNAKADILSHELTVKSDQFLELNDQLLPTGKMLSVEGTAFDFRNGRKLNDGRLSEHPQNRLAGNGYDHPFLLAENEQQEIILLDETSGRTLTVETNQPCVVIYTSNQMSDEFTTSEGVQTKKYLAVCLETQGLPDAIHHANFPSVMLEPTSEYKSVTKYTFGVR</sequence>
<comment type="similarity">
    <text evidence="2 5">Belongs to the aldose epimerase family.</text>
</comment>
<dbReference type="SUPFAM" id="SSF74650">
    <property type="entry name" value="Galactose mutarotase-like"/>
    <property type="match status" value="1"/>
</dbReference>
<evidence type="ECO:0000256" key="2">
    <source>
        <dbReference type="ARBA" id="ARBA00006206"/>
    </source>
</evidence>
<dbReference type="GO" id="GO:0030246">
    <property type="term" value="F:carbohydrate binding"/>
    <property type="evidence" value="ECO:0007669"/>
    <property type="project" value="InterPro"/>
</dbReference>
<evidence type="ECO:0000256" key="7">
    <source>
        <dbReference type="PIRSR" id="PIRSR005096-2"/>
    </source>
</evidence>
<keyword evidence="3 5" id="KW-0413">Isomerase</keyword>
<dbReference type="PIRSF" id="PIRSF005096">
    <property type="entry name" value="GALM"/>
    <property type="match status" value="1"/>
</dbReference>
<keyword evidence="9" id="KW-1185">Reference proteome</keyword>
<protein>
    <recommendedName>
        <fullName evidence="5">Aldose 1-epimerase</fullName>
        <ecNumber evidence="5">5.1.3.3</ecNumber>
    </recommendedName>
</protein>
<dbReference type="Pfam" id="PF01263">
    <property type="entry name" value="Aldose_epim"/>
    <property type="match status" value="1"/>
</dbReference>
<name>A0AAE3IVT6_9BACI</name>
<dbReference type="InterPro" id="IPR014718">
    <property type="entry name" value="GH-type_carb-bd"/>
</dbReference>
<dbReference type="GO" id="GO:0004034">
    <property type="term" value="F:aldose 1-epimerase activity"/>
    <property type="evidence" value="ECO:0007669"/>
    <property type="project" value="UniProtKB-EC"/>
</dbReference>
<dbReference type="InterPro" id="IPR008183">
    <property type="entry name" value="Aldose_1/G6P_1-epimerase"/>
</dbReference>
<reference evidence="8" key="1">
    <citation type="submission" date="2022-10" db="EMBL/GenBank/DDBJ databases">
        <title>Description of Fervidibacillus gen. nov. in the family Fervidibacillaceae fam. nov. with two species, Fervidibacillus albus sp. nov., and Fervidibacillus halotolerans sp. nov., isolated from tidal flat sediments.</title>
        <authorList>
            <person name="Kwon K.K."/>
            <person name="Yang S.-H."/>
        </authorList>
    </citation>
    <scope>NUCLEOTIDE SEQUENCE</scope>
    <source>
        <strain evidence="8">JCM 19140</strain>
    </source>
</reference>
<dbReference type="AlphaFoldDB" id="A0AAE3IVT6"/>
<dbReference type="RefSeq" id="WP_263074450.1">
    <property type="nucleotide sequence ID" value="NZ_JAOUSF010000006.1"/>
</dbReference>
<dbReference type="EC" id="5.1.3.3" evidence="5"/>
<feature type="active site" description="Proton donor" evidence="6">
    <location>
        <position position="179"/>
    </location>
</feature>
<evidence type="ECO:0000256" key="5">
    <source>
        <dbReference type="PIRNR" id="PIRNR005096"/>
    </source>
</evidence>
<dbReference type="Gene3D" id="2.70.98.10">
    <property type="match status" value="1"/>
</dbReference>